<sequence length="264" mass="29265">MKTINALYKNQKVTRSDVLRAEVMLSNVQLSLEQADNDIRISNQRLAVLLDLGDSVQVKPTDSAGMPKPALAGLSSLKGQAQTSSYSIQKAKQNVGTLEARLKGTKSAFMPTLSFYTAYGLNYPNNLFFPPVDQAYSIGFVGLKAQYNISSLYHNKHKVEAGKLHISEAEIQSEAVADNVNQEVKSLLIKYGESLNRITVKEKTIDQSLVNYRIVSTKYFNQLALLTDLLDADNLLTASRFDLITAQTDALTIYYRLLYATGKL</sequence>
<organism evidence="6 7">
    <name type="scientific">Pedobacter westerhofensis</name>
    <dbReference type="NCBI Taxonomy" id="425512"/>
    <lineage>
        <taxon>Bacteria</taxon>
        <taxon>Pseudomonadati</taxon>
        <taxon>Bacteroidota</taxon>
        <taxon>Sphingobacteriia</taxon>
        <taxon>Sphingobacteriales</taxon>
        <taxon>Sphingobacteriaceae</taxon>
        <taxon>Pedobacter</taxon>
    </lineage>
</organism>
<reference evidence="6 7" key="1">
    <citation type="submission" date="2017-05" db="EMBL/GenBank/DDBJ databases">
        <authorList>
            <person name="Varghese N."/>
            <person name="Submissions S."/>
        </authorList>
    </citation>
    <scope>NUCLEOTIDE SEQUENCE [LARGE SCALE GENOMIC DNA]</scope>
    <source>
        <strain evidence="6 7">DSM 19036</strain>
    </source>
</reference>
<keyword evidence="5" id="KW-0998">Cell outer membrane</keyword>
<dbReference type="PANTHER" id="PTHR30026:SF23">
    <property type="entry name" value="TO APRF-PUTATIVE OUTER MEMBRANE EFFLUX PROTEIN OR SECRETED ALKALINE PHOSPHATASE-RELATED"/>
    <property type="match status" value="1"/>
</dbReference>
<dbReference type="GO" id="GO:0015288">
    <property type="term" value="F:porin activity"/>
    <property type="evidence" value="ECO:0007669"/>
    <property type="project" value="TreeGrafter"/>
</dbReference>
<dbReference type="Gene3D" id="1.20.1600.10">
    <property type="entry name" value="Outer membrane efflux proteins (OEP)"/>
    <property type="match status" value="1"/>
</dbReference>
<dbReference type="GO" id="GO:0015562">
    <property type="term" value="F:efflux transmembrane transporter activity"/>
    <property type="evidence" value="ECO:0007669"/>
    <property type="project" value="InterPro"/>
</dbReference>
<dbReference type="AlphaFoldDB" id="A0A521FL13"/>
<comment type="subcellular location">
    <subcellularLocation>
        <location evidence="1">Cell outer membrane</location>
    </subcellularLocation>
</comment>
<dbReference type="OrthoDB" id="1271612at2"/>
<dbReference type="GO" id="GO:1990281">
    <property type="term" value="C:efflux pump complex"/>
    <property type="evidence" value="ECO:0007669"/>
    <property type="project" value="TreeGrafter"/>
</dbReference>
<keyword evidence="4" id="KW-0472">Membrane</keyword>
<dbReference type="PANTHER" id="PTHR30026">
    <property type="entry name" value="OUTER MEMBRANE PROTEIN TOLC"/>
    <property type="match status" value="1"/>
</dbReference>
<accession>A0A521FL13</accession>
<dbReference type="Proteomes" id="UP000320300">
    <property type="component" value="Unassembled WGS sequence"/>
</dbReference>
<evidence type="ECO:0000256" key="4">
    <source>
        <dbReference type="ARBA" id="ARBA00023136"/>
    </source>
</evidence>
<name>A0A521FL13_9SPHI</name>
<evidence type="ECO:0000256" key="2">
    <source>
        <dbReference type="ARBA" id="ARBA00022452"/>
    </source>
</evidence>
<dbReference type="InterPro" id="IPR051906">
    <property type="entry name" value="TolC-like"/>
</dbReference>
<gene>
    <name evidence="6" type="ORF">SAMN06265348_113168</name>
</gene>
<evidence type="ECO:0000313" key="6">
    <source>
        <dbReference type="EMBL" id="SMO96897.1"/>
    </source>
</evidence>
<evidence type="ECO:0000256" key="5">
    <source>
        <dbReference type="ARBA" id="ARBA00023237"/>
    </source>
</evidence>
<evidence type="ECO:0000313" key="7">
    <source>
        <dbReference type="Proteomes" id="UP000320300"/>
    </source>
</evidence>
<evidence type="ECO:0000256" key="3">
    <source>
        <dbReference type="ARBA" id="ARBA00022692"/>
    </source>
</evidence>
<keyword evidence="7" id="KW-1185">Reference proteome</keyword>
<keyword evidence="2" id="KW-1134">Transmembrane beta strand</keyword>
<protein>
    <submittedName>
        <fullName evidence="6">Outer membrane efflux protein</fullName>
    </submittedName>
</protein>
<dbReference type="EMBL" id="FXTN01000013">
    <property type="protein sequence ID" value="SMO96897.1"/>
    <property type="molecule type" value="Genomic_DNA"/>
</dbReference>
<dbReference type="GO" id="GO:0009279">
    <property type="term" value="C:cell outer membrane"/>
    <property type="evidence" value="ECO:0007669"/>
    <property type="project" value="UniProtKB-SubCell"/>
</dbReference>
<keyword evidence="3" id="KW-0812">Transmembrane</keyword>
<proteinExistence type="predicted"/>
<dbReference type="SUPFAM" id="SSF56954">
    <property type="entry name" value="Outer membrane efflux proteins (OEP)"/>
    <property type="match status" value="1"/>
</dbReference>
<evidence type="ECO:0000256" key="1">
    <source>
        <dbReference type="ARBA" id="ARBA00004442"/>
    </source>
</evidence>